<keyword evidence="2" id="KW-1185">Reference proteome</keyword>
<comment type="caution">
    <text evidence="1">The sequence shown here is derived from an EMBL/GenBank/DDBJ whole genome shotgun (WGS) entry which is preliminary data.</text>
</comment>
<sequence>MKFCLYEAKNDRIVQVEDDILVAASARRALGRSNEISLLPIISKEEYESFPFSFRGEVNGRYYLFYEVPGIIPHKYDQVIVVDRYDDVVLEE</sequence>
<evidence type="ECO:0000313" key="2">
    <source>
        <dbReference type="Proteomes" id="UP000730618"/>
    </source>
</evidence>
<gene>
    <name evidence="1" type="ORF">PAECIP111802_04972</name>
</gene>
<accession>A0ABM8VNJ7</accession>
<proteinExistence type="predicted"/>
<reference evidence="1 2" key="1">
    <citation type="submission" date="2021-06" db="EMBL/GenBank/DDBJ databases">
        <authorList>
            <person name="Criscuolo A."/>
        </authorList>
    </citation>
    <scope>NUCLEOTIDE SEQUENCE [LARGE SCALE GENOMIC DNA]</scope>
    <source>
        <strain evidence="2">CIP 111802</strain>
    </source>
</reference>
<dbReference type="Proteomes" id="UP000730618">
    <property type="component" value="Unassembled WGS sequence"/>
</dbReference>
<organism evidence="1 2">
    <name type="scientific">Paenibacillus allorhizosphaerae</name>
    <dbReference type="NCBI Taxonomy" id="2849866"/>
    <lineage>
        <taxon>Bacteria</taxon>
        <taxon>Bacillati</taxon>
        <taxon>Bacillota</taxon>
        <taxon>Bacilli</taxon>
        <taxon>Bacillales</taxon>
        <taxon>Paenibacillaceae</taxon>
        <taxon>Paenibacillus</taxon>
    </lineage>
</organism>
<dbReference type="EMBL" id="CAJVCE010000016">
    <property type="protein sequence ID" value="CAG7651469.1"/>
    <property type="molecule type" value="Genomic_DNA"/>
</dbReference>
<protein>
    <submittedName>
        <fullName evidence="1">Uncharacterized protein</fullName>
    </submittedName>
</protein>
<evidence type="ECO:0000313" key="1">
    <source>
        <dbReference type="EMBL" id="CAG7651469.1"/>
    </source>
</evidence>
<dbReference type="RefSeq" id="WP_218101224.1">
    <property type="nucleotide sequence ID" value="NZ_CAJVCE010000016.1"/>
</dbReference>
<name>A0ABM8VNJ7_9BACL</name>